<protein>
    <recommendedName>
        <fullName evidence="3">Nitroreductase family deazaflavin-dependent oxidoreductase</fullName>
    </recommendedName>
</protein>
<gene>
    <name evidence="1" type="ORF">BST23_03420</name>
</gene>
<dbReference type="PIRSF" id="PIRSF021513">
    <property type="entry name" value="GrhN_RubW_prd"/>
    <property type="match status" value="1"/>
</dbReference>
<evidence type="ECO:0000313" key="2">
    <source>
        <dbReference type="Proteomes" id="UP000192772"/>
    </source>
</evidence>
<dbReference type="Proteomes" id="UP000192772">
    <property type="component" value="Unassembled WGS sequence"/>
</dbReference>
<dbReference type="InterPro" id="IPR016791">
    <property type="entry name" value="Polyketide_synth_GrhN/RubW_prd"/>
</dbReference>
<reference evidence="1 2" key="1">
    <citation type="submission" date="2017-02" db="EMBL/GenBank/DDBJ databases">
        <title>The new phylogeny of genus Mycobacterium.</title>
        <authorList>
            <person name="Tortoli E."/>
            <person name="Trovato A."/>
            <person name="Cirillo D.M."/>
        </authorList>
    </citation>
    <scope>NUCLEOTIDE SEQUENCE [LARGE SCALE GENOMIC DNA]</scope>
    <source>
        <strain evidence="1 2">FI-09383</strain>
    </source>
</reference>
<sequence>MTDISPAVTVGHPPQALLRTVNPILRFGLRTPLGGPLRKHFMVLNFTGRKTGRKFSIPVSAHRIDGELYAIANAGWKHNFRDGAEAQVVYGGKTTPMRGELITDPASVGALAHRGAQSYGVKRAQTMLGLKFREPRMPTVEEFTEAAAREKIAAIRFTPSG</sequence>
<dbReference type="STRING" id="81858.BST23_03420"/>
<organism evidence="1 2">
    <name type="scientific">Mycolicibacterium elephantis</name>
    <dbReference type="NCBI Taxonomy" id="81858"/>
    <lineage>
        <taxon>Bacteria</taxon>
        <taxon>Bacillati</taxon>
        <taxon>Actinomycetota</taxon>
        <taxon>Actinomycetes</taxon>
        <taxon>Mycobacteriales</taxon>
        <taxon>Mycobacteriaceae</taxon>
        <taxon>Mycolicibacterium</taxon>
    </lineage>
</organism>
<dbReference type="OrthoDB" id="3292498at2"/>
<accession>A0A1A0Q9T3</accession>
<comment type="caution">
    <text evidence="1">The sequence shown here is derived from an EMBL/GenBank/DDBJ whole genome shotgun (WGS) entry which is preliminary data.</text>
</comment>
<accession>A0A0M2ZNL7</accession>
<evidence type="ECO:0008006" key="3">
    <source>
        <dbReference type="Google" id="ProtNLM"/>
    </source>
</evidence>
<dbReference type="EMBL" id="MVHP01000002">
    <property type="protein sequence ID" value="ORA68866.1"/>
    <property type="molecule type" value="Genomic_DNA"/>
</dbReference>
<dbReference type="AlphaFoldDB" id="A0A0M2ZNL7"/>
<evidence type="ECO:0000313" key="1">
    <source>
        <dbReference type="EMBL" id="ORA68866.1"/>
    </source>
</evidence>
<dbReference type="InterPro" id="IPR012349">
    <property type="entry name" value="Split_barrel_FMN-bd"/>
</dbReference>
<dbReference type="RefSeq" id="WP_046751269.1">
    <property type="nucleotide sequence ID" value="NZ_JBCGVB010000011.1"/>
</dbReference>
<proteinExistence type="predicted"/>
<dbReference type="Gene3D" id="2.30.110.10">
    <property type="entry name" value="Electron Transport, Fmn-binding Protein, Chain A"/>
    <property type="match status" value="1"/>
</dbReference>
<name>A0A0M2ZNL7_9MYCO</name>